<evidence type="ECO:0000256" key="1">
    <source>
        <dbReference type="SAM" id="MobiDB-lite"/>
    </source>
</evidence>
<dbReference type="Proteomes" id="UP000697995">
    <property type="component" value="Unassembled WGS sequence"/>
</dbReference>
<accession>A0ABS1D3Z0</accession>
<organism evidence="2 3">
    <name type="scientific">Paracraurococcus ruber</name>
    <dbReference type="NCBI Taxonomy" id="77675"/>
    <lineage>
        <taxon>Bacteria</taxon>
        <taxon>Pseudomonadati</taxon>
        <taxon>Pseudomonadota</taxon>
        <taxon>Alphaproteobacteria</taxon>
        <taxon>Acetobacterales</taxon>
        <taxon>Roseomonadaceae</taxon>
        <taxon>Paracraurococcus</taxon>
    </lineage>
</organism>
<proteinExistence type="predicted"/>
<comment type="caution">
    <text evidence="2">The sequence shown here is derived from an EMBL/GenBank/DDBJ whole genome shotgun (WGS) entry which is preliminary data.</text>
</comment>
<evidence type="ECO:0000313" key="3">
    <source>
        <dbReference type="Proteomes" id="UP000697995"/>
    </source>
</evidence>
<name>A0ABS1D3Z0_9PROT</name>
<evidence type="ECO:0000313" key="2">
    <source>
        <dbReference type="EMBL" id="MBK1660982.1"/>
    </source>
</evidence>
<feature type="compositionally biased region" description="Pro residues" evidence="1">
    <location>
        <begin position="181"/>
        <end position="197"/>
    </location>
</feature>
<keyword evidence="3" id="KW-1185">Reference proteome</keyword>
<dbReference type="EMBL" id="NRSG01000236">
    <property type="protein sequence ID" value="MBK1660982.1"/>
    <property type="molecule type" value="Genomic_DNA"/>
</dbReference>
<gene>
    <name evidence="2" type="ORF">CKO45_22455</name>
</gene>
<evidence type="ECO:0008006" key="4">
    <source>
        <dbReference type="Google" id="ProtNLM"/>
    </source>
</evidence>
<protein>
    <recommendedName>
        <fullName evidence="4">DUF2169 domain-containing protein</fullName>
    </recommendedName>
</protein>
<feature type="region of interest" description="Disordered" evidence="1">
    <location>
        <begin position="166"/>
        <end position="199"/>
    </location>
</feature>
<reference evidence="2 3" key="1">
    <citation type="journal article" date="2020" name="Microorganisms">
        <title>Osmotic Adaptation and Compatible Solute Biosynthesis of Phototrophic Bacteria as Revealed from Genome Analyses.</title>
        <authorList>
            <person name="Imhoff J.F."/>
            <person name="Rahn T."/>
            <person name="Kunzel S."/>
            <person name="Keller A."/>
            <person name="Neulinger S.C."/>
        </authorList>
    </citation>
    <scope>NUCLEOTIDE SEQUENCE [LARGE SCALE GENOMIC DNA]</scope>
    <source>
        <strain evidence="2 3">DSM 15382</strain>
    </source>
</reference>
<sequence length="457" mass="48389">MTPVRLPPVDPDADPPKRLNLVPHRHLGQAEFGIRDRYLGQRLDALAAGAPEGVVAGLDLSPAAFDATGGGAAPDRLLLRPGIAVLGGRRVLRLSAPLSLGLADLVPRVAGAPAIEDGVYLLVLRLAEAETVWGPADRPDAREEGDPLRDERRDSLVEARLSPRLALLPGGGSGLPRDEPVAPPPGDLPPDQPPPPRFDGVAADRFANLRAAALVGGNGMAADGAVPLALVAVQAGAIRWLNQAAGRWEAAADAGARLLAAQVHDALARAVAADPQMPEARQKALRLRLPRLPAAGQLPALLLQDPAGVRPACPLFPPSLDVGMAPLPAGAVPAVLRQGLRRAPLDLSGDTADAVTLLPVVADRDWRPDLADRPRPDLRLLEQLFAAFHQARRDWRDRALAHAAVFNGVAPMQDGLRHRVGIGRGGRRVLRRGRRRSRCCGWPSCGIPPSWTPRRPS</sequence>
<dbReference type="RefSeq" id="WP_200306132.1">
    <property type="nucleotide sequence ID" value="NZ_NRSG01000236.1"/>
</dbReference>